<evidence type="ECO:0008006" key="6">
    <source>
        <dbReference type="Google" id="ProtNLM"/>
    </source>
</evidence>
<feature type="compositionally biased region" description="Low complexity" evidence="2">
    <location>
        <begin position="219"/>
        <end position="235"/>
    </location>
</feature>
<evidence type="ECO:0000256" key="3">
    <source>
        <dbReference type="SAM" id="Phobius"/>
    </source>
</evidence>
<feature type="transmembrane region" description="Helical" evidence="3">
    <location>
        <begin position="6"/>
        <end position="26"/>
    </location>
</feature>
<gene>
    <name evidence="4" type="ORF">PQJ61_12075</name>
</gene>
<dbReference type="Proteomes" id="UP001221217">
    <property type="component" value="Unassembled WGS sequence"/>
</dbReference>
<feature type="region of interest" description="Disordered" evidence="2">
    <location>
        <begin position="182"/>
        <end position="237"/>
    </location>
</feature>
<accession>A0AAJ1MKA9</accession>
<name>A0AAJ1MKA9_9SPIO</name>
<evidence type="ECO:0000313" key="4">
    <source>
        <dbReference type="EMBL" id="MDC7227492.1"/>
    </source>
</evidence>
<feature type="coiled-coil region" evidence="1">
    <location>
        <begin position="354"/>
        <end position="381"/>
    </location>
</feature>
<keyword evidence="3" id="KW-0472">Membrane</keyword>
<dbReference type="AlphaFoldDB" id="A0AAJ1MKA9"/>
<protein>
    <recommendedName>
        <fullName evidence="6">GGDEF domain-containing protein</fullName>
    </recommendedName>
</protein>
<keyword evidence="3" id="KW-0812">Transmembrane</keyword>
<keyword evidence="3" id="KW-1133">Transmembrane helix</keyword>
<reference evidence="4 5" key="1">
    <citation type="submission" date="2022-12" db="EMBL/GenBank/DDBJ databases">
        <title>Metagenome assembled genome from gulf of manar.</title>
        <authorList>
            <person name="Kohli P."/>
            <person name="Pk S."/>
            <person name="Venkata Ramana C."/>
            <person name="Sasikala C."/>
        </authorList>
    </citation>
    <scope>NUCLEOTIDE SEQUENCE [LARGE SCALE GENOMIC DNA]</scope>
    <source>
        <strain evidence="4">JB008</strain>
    </source>
</reference>
<feature type="compositionally biased region" description="Polar residues" evidence="2">
    <location>
        <begin position="182"/>
        <end position="194"/>
    </location>
</feature>
<proteinExistence type="predicted"/>
<sequence length="397" mass="44601">MATKGIKLFTALSIIFYVLLIIYLWYAFYSIRNSELDTASDSATFIAGDIDSAYSVDYSFSGGFFSDKIADSFNRYDKLTGIIIYSDEREIQYIKLTDPRLLGDSVAQFDPYSPLPEITPIHPFMKIYTSRLYFADGSVYNSAVIFDLLDRKLFFPVLRNSLIAALVYLLLSIILLATLSESGSTSPRNSVSKNETADSEFHPEDFGPPQDVPALDNYSADASASSNTESSSTPSGMYSERSGLVWEHFLSEKLDAELKRAASFDQDSCLVFLSIVSLSGFIPYRNISELIVEHFAYKDLAFESGDNTFCIIIPEKDIDEGQIEVEKFKKSLISRFPDSSYKIFAGITSRNSRLLSEKRMIQEARAALNKAEAEEDSTTIAFRTDLNKYREYIATTI</sequence>
<evidence type="ECO:0000256" key="2">
    <source>
        <dbReference type="SAM" id="MobiDB-lite"/>
    </source>
</evidence>
<feature type="transmembrane region" description="Helical" evidence="3">
    <location>
        <begin position="161"/>
        <end position="179"/>
    </location>
</feature>
<dbReference type="EMBL" id="JAQQAL010000025">
    <property type="protein sequence ID" value="MDC7227492.1"/>
    <property type="molecule type" value="Genomic_DNA"/>
</dbReference>
<feature type="compositionally biased region" description="Basic and acidic residues" evidence="2">
    <location>
        <begin position="195"/>
        <end position="205"/>
    </location>
</feature>
<evidence type="ECO:0000313" key="5">
    <source>
        <dbReference type="Proteomes" id="UP001221217"/>
    </source>
</evidence>
<comment type="caution">
    <text evidence="4">The sequence shown here is derived from an EMBL/GenBank/DDBJ whole genome shotgun (WGS) entry which is preliminary data.</text>
</comment>
<organism evidence="4 5">
    <name type="scientific">Candidatus Thalassospirochaeta sargassi</name>
    <dbReference type="NCBI Taxonomy" id="3119039"/>
    <lineage>
        <taxon>Bacteria</taxon>
        <taxon>Pseudomonadati</taxon>
        <taxon>Spirochaetota</taxon>
        <taxon>Spirochaetia</taxon>
        <taxon>Spirochaetales</taxon>
        <taxon>Spirochaetaceae</taxon>
        <taxon>Candidatus Thalassospirochaeta</taxon>
    </lineage>
</organism>
<evidence type="ECO:0000256" key="1">
    <source>
        <dbReference type="SAM" id="Coils"/>
    </source>
</evidence>
<keyword evidence="1" id="KW-0175">Coiled coil</keyword>